<feature type="compositionally biased region" description="Low complexity" evidence="2">
    <location>
        <begin position="41"/>
        <end position="63"/>
    </location>
</feature>
<name>A0ABT9NRM0_9ACTN</name>
<organism evidence="3 4">
    <name type="scientific">Nocardioides massiliensis</name>
    <dbReference type="NCBI Taxonomy" id="1325935"/>
    <lineage>
        <taxon>Bacteria</taxon>
        <taxon>Bacillati</taxon>
        <taxon>Actinomycetota</taxon>
        <taxon>Actinomycetes</taxon>
        <taxon>Propionibacteriales</taxon>
        <taxon>Nocardioidaceae</taxon>
        <taxon>Nocardioides</taxon>
    </lineage>
</organism>
<evidence type="ECO:0000256" key="1">
    <source>
        <dbReference type="SAM" id="Coils"/>
    </source>
</evidence>
<sequence length="467" mass="51310">MTSQGNSDQGNPEPGNADTPRPGPVPGPRPTPRPPGPRPGAPAARPATPVVPVAPPTVADAPTWGRVAEDGTVYVRTADGERAVGQYPEGTAEEALTFFVRRFEALAFEVDLLEKRIATGTVATGDAEASLTKLRGEVVGANAVGDLGSLEERLTALESLIEEQRAARKAERAQRVEQARARMAQIADEAEKVAAGNDWRNGANRLRDLLEEWKGLSRQDKTSDDALWRRFSTARTTYTRRRKAHFAEQNQAREGARQIKERLVAEAEALADSTDWGPTAGKYRDLMQKWKAAGPAPKDVDDALWKRFRGAQDTFFGARDAANAALDEEFAANAEVKEALLAEAEALLPIEDIKVAKEKFRGIAERWEAAGKVPRARIKELEARIRKVEQAIRSFEDEQWRRTDPEKSARANEMVTKLETAIADVEADLAKAREAGNAKKVAELEENLASRQAFLEMARRTSQEFSG</sequence>
<comment type="caution">
    <text evidence="3">The sequence shown here is derived from an EMBL/GenBank/DDBJ whole genome shotgun (WGS) entry which is preliminary data.</text>
</comment>
<evidence type="ECO:0008006" key="5">
    <source>
        <dbReference type="Google" id="ProtNLM"/>
    </source>
</evidence>
<dbReference type="Pfam" id="PF03993">
    <property type="entry name" value="DUF349"/>
    <property type="match status" value="3"/>
</dbReference>
<accession>A0ABT9NRM0</accession>
<protein>
    <recommendedName>
        <fullName evidence="5">DUF349 domain-containing protein</fullName>
    </recommendedName>
</protein>
<feature type="region of interest" description="Disordered" evidence="2">
    <location>
        <begin position="1"/>
        <end position="63"/>
    </location>
</feature>
<feature type="compositionally biased region" description="Pro residues" evidence="2">
    <location>
        <begin position="21"/>
        <end position="40"/>
    </location>
</feature>
<feature type="compositionally biased region" description="Polar residues" evidence="2">
    <location>
        <begin position="1"/>
        <end position="10"/>
    </location>
</feature>
<reference evidence="3 4" key="1">
    <citation type="submission" date="2023-07" db="EMBL/GenBank/DDBJ databases">
        <title>Sequencing the genomes of 1000 actinobacteria strains.</title>
        <authorList>
            <person name="Klenk H.-P."/>
        </authorList>
    </citation>
    <scope>NUCLEOTIDE SEQUENCE [LARGE SCALE GENOMIC DNA]</scope>
    <source>
        <strain evidence="3 4">GD13</strain>
    </source>
</reference>
<keyword evidence="1" id="KW-0175">Coiled coil</keyword>
<evidence type="ECO:0000313" key="3">
    <source>
        <dbReference type="EMBL" id="MDP9822824.1"/>
    </source>
</evidence>
<keyword evidence="4" id="KW-1185">Reference proteome</keyword>
<feature type="coiled-coil region" evidence="1">
    <location>
        <begin position="378"/>
        <end position="435"/>
    </location>
</feature>
<evidence type="ECO:0000313" key="4">
    <source>
        <dbReference type="Proteomes" id="UP001240447"/>
    </source>
</evidence>
<evidence type="ECO:0000256" key="2">
    <source>
        <dbReference type="SAM" id="MobiDB-lite"/>
    </source>
</evidence>
<dbReference type="InterPro" id="IPR007139">
    <property type="entry name" value="DUF349"/>
</dbReference>
<dbReference type="Proteomes" id="UP001240447">
    <property type="component" value="Unassembled WGS sequence"/>
</dbReference>
<proteinExistence type="predicted"/>
<gene>
    <name evidence="3" type="ORF">J2S59_002633</name>
</gene>
<feature type="coiled-coil region" evidence="1">
    <location>
        <begin position="147"/>
        <end position="174"/>
    </location>
</feature>
<dbReference type="EMBL" id="JAUSQM010000001">
    <property type="protein sequence ID" value="MDP9822824.1"/>
    <property type="molecule type" value="Genomic_DNA"/>
</dbReference>
<dbReference type="RefSeq" id="WP_306825195.1">
    <property type="nucleotide sequence ID" value="NZ_JAUSQM010000001.1"/>
</dbReference>